<reference evidence="1" key="1">
    <citation type="journal article" date="2022" name="bioRxiv">
        <title>Population genetic analysis of Ophidiomyces ophidiicola, the causative agent of snake fungal disease, indicates recent introductions to the USA.</title>
        <authorList>
            <person name="Ladner J.T."/>
            <person name="Palmer J.M."/>
            <person name="Ettinger C.L."/>
            <person name="Stajich J.E."/>
            <person name="Farrell T.M."/>
            <person name="Glorioso B.M."/>
            <person name="Lawson B."/>
            <person name="Price S.J."/>
            <person name="Stengle A.G."/>
            <person name="Grear D.A."/>
            <person name="Lorch J.M."/>
        </authorList>
    </citation>
    <scope>NUCLEOTIDE SEQUENCE</scope>
    <source>
        <strain evidence="1">NWHC 24266-5</strain>
    </source>
</reference>
<dbReference type="EMBL" id="JALBCA010000047">
    <property type="protein sequence ID" value="KAI2386509.1"/>
    <property type="molecule type" value="Genomic_DNA"/>
</dbReference>
<dbReference type="EC" id="4.2.99.18" evidence="1"/>
<comment type="caution">
    <text evidence="1">The sequence shown here is derived from an EMBL/GenBank/DDBJ whole genome shotgun (WGS) entry which is preliminary data.</text>
</comment>
<organism evidence="1">
    <name type="scientific">Ophidiomyces ophidiicola</name>
    <dbReference type="NCBI Taxonomy" id="1387563"/>
    <lineage>
        <taxon>Eukaryota</taxon>
        <taxon>Fungi</taxon>
        <taxon>Dikarya</taxon>
        <taxon>Ascomycota</taxon>
        <taxon>Pezizomycotina</taxon>
        <taxon>Eurotiomycetes</taxon>
        <taxon>Eurotiomycetidae</taxon>
        <taxon>Onygenales</taxon>
        <taxon>Onygenaceae</taxon>
        <taxon>Ophidiomyces</taxon>
    </lineage>
</organism>
<protein>
    <submittedName>
        <fullName evidence="1">Alpha,alpha-trehalase nth1</fullName>
        <ecNumber evidence="1">4.2.99.18</ecNumber>
    </submittedName>
</protein>
<gene>
    <name evidence="1" type="primary">NTH1_1</name>
    <name evidence="1" type="ORF">LOY88_003526</name>
</gene>
<name>A0ACB8UWG0_9EURO</name>
<proteinExistence type="predicted"/>
<accession>A0ACB8UWG0</accession>
<evidence type="ECO:0000313" key="1">
    <source>
        <dbReference type="EMBL" id="KAI2386509.1"/>
    </source>
</evidence>
<sequence>MRTSRVSQETSRLVNALSTGRRITRQSVTKSNYLGARGTTRSSTTRDTRTLKDEEQQEDCVRIKSENGDLSGEEGSPALSETNTTDIEDLFKPETSPGPSSRKRKWEHGPAKNGGSLLRKPQKVIVKEEEPGQPIFPKKKAAKSRKAIPPPGSIPAPANWEKMYNTVKEMRLRNPTAPVDTMGCAELYWRNSSEQERRFHILVALMLSSQTKDTVTAVAMQRLHTQLGPEHDNSEHDTKEQTPALRWDAATHSGAHSTLTIANILRVSPTRLNQLIRTVGFHNQKTKYIQTTASLLQANYGSDIPRTAAELMTLPGVGPKMAYLCMSSAWGVDDGIGVDVHVHRITNMWGWVKTKAPEETRVLLEAWLPKEKWREINWLLVGLGQTVCLPVGKRCGDCALAGTGLCKGEVKGKKVIKKENVMMNEQMEIKVEEDV</sequence>
<keyword evidence="1" id="KW-0456">Lyase</keyword>